<evidence type="ECO:0000313" key="1">
    <source>
        <dbReference type="EMBL" id="GAA0509528.1"/>
    </source>
</evidence>
<accession>A0ABN1C0U5</accession>
<dbReference type="Proteomes" id="UP001500191">
    <property type="component" value="Unassembled WGS sequence"/>
</dbReference>
<dbReference type="EMBL" id="BAAADB010000012">
    <property type="protein sequence ID" value="GAA0509528.1"/>
    <property type="molecule type" value="Genomic_DNA"/>
</dbReference>
<dbReference type="RefSeq" id="WP_343757677.1">
    <property type="nucleotide sequence ID" value="NZ_BAAADB010000012.1"/>
</dbReference>
<reference evidence="1 2" key="1">
    <citation type="journal article" date="2019" name="Int. J. Syst. Evol. Microbiol.">
        <title>The Global Catalogue of Microorganisms (GCM) 10K type strain sequencing project: providing services to taxonomists for standard genome sequencing and annotation.</title>
        <authorList>
            <consortium name="The Broad Institute Genomics Platform"/>
            <consortium name="The Broad Institute Genome Sequencing Center for Infectious Disease"/>
            <person name="Wu L."/>
            <person name="Ma J."/>
        </authorList>
    </citation>
    <scope>NUCLEOTIDE SEQUENCE [LARGE SCALE GENOMIC DNA]</scope>
    <source>
        <strain evidence="1 2">JCM 14368</strain>
    </source>
</reference>
<keyword evidence="2" id="KW-1185">Reference proteome</keyword>
<proteinExistence type="predicted"/>
<gene>
    <name evidence="1" type="ORF">GCM10008937_16740</name>
</gene>
<evidence type="ECO:0000313" key="2">
    <source>
        <dbReference type="Proteomes" id="UP001500191"/>
    </source>
</evidence>
<sequence>MTRDLPTGTRVTLHAAQGDLPPGAAGVIVARVIVPGGGSVYDVQFGGRVRAVNRVHLKVERAALEALPPVRGDLRPFVQYACVMGSRAFGLDTTPATRTCAGSTCRPPA</sequence>
<protein>
    <submittedName>
        <fullName evidence="1">Uncharacterized protein</fullName>
    </submittedName>
</protein>
<organism evidence="1 2">
    <name type="scientific">Deinococcus depolymerans</name>
    <dbReference type="NCBI Taxonomy" id="392408"/>
    <lineage>
        <taxon>Bacteria</taxon>
        <taxon>Thermotogati</taxon>
        <taxon>Deinococcota</taxon>
        <taxon>Deinococci</taxon>
        <taxon>Deinococcales</taxon>
        <taxon>Deinococcaceae</taxon>
        <taxon>Deinococcus</taxon>
    </lineage>
</organism>
<comment type="caution">
    <text evidence="1">The sequence shown here is derived from an EMBL/GenBank/DDBJ whole genome shotgun (WGS) entry which is preliminary data.</text>
</comment>
<name>A0ABN1C0U5_9DEIO</name>